<evidence type="ECO:0000313" key="1">
    <source>
        <dbReference type="EMBL" id="GIQ68365.1"/>
    </source>
</evidence>
<accession>A0A8J4H2E2</accession>
<dbReference type="Proteomes" id="UP000677918">
    <property type="component" value="Unassembled WGS sequence"/>
</dbReference>
<dbReference type="AlphaFoldDB" id="A0A8J4H2E2"/>
<sequence>MCIAPFVFDDFDMSGDILQNFSGNSVHVETKPGYEWNCIKVADGRKIRFQIFGLITATKHDGNDTDNE</sequence>
<evidence type="ECO:0000313" key="2">
    <source>
        <dbReference type="Proteomes" id="UP000677918"/>
    </source>
</evidence>
<gene>
    <name evidence="1" type="ORF">XYCOK13_11890</name>
</gene>
<organism evidence="1 2">
    <name type="scientific">Xylanibacillus composti</name>
    <dbReference type="NCBI Taxonomy" id="1572762"/>
    <lineage>
        <taxon>Bacteria</taxon>
        <taxon>Bacillati</taxon>
        <taxon>Bacillota</taxon>
        <taxon>Bacilli</taxon>
        <taxon>Bacillales</taxon>
        <taxon>Paenibacillaceae</taxon>
        <taxon>Xylanibacillus</taxon>
    </lineage>
</organism>
<reference evidence="1" key="1">
    <citation type="submission" date="2021-04" db="EMBL/GenBank/DDBJ databases">
        <title>Draft genome sequence of Xylanibacillus composti strain K13.</title>
        <authorList>
            <person name="Uke A."/>
            <person name="Chhe C."/>
            <person name="Baramee S."/>
            <person name="Kosugi A."/>
        </authorList>
    </citation>
    <scope>NUCLEOTIDE SEQUENCE</scope>
    <source>
        <strain evidence="1">K13</strain>
    </source>
</reference>
<dbReference type="EMBL" id="BOVK01000015">
    <property type="protein sequence ID" value="GIQ68365.1"/>
    <property type="molecule type" value="Genomic_DNA"/>
</dbReference>
<protein>
    <submittedName>
        <fullName evidence="1">Uncharacterized protein</fullName>
    </submittedName>
</protein>
<keyword evidence="2" id="KW-1185">Reference proteome</keyword>
<name>A0A8J4H2E2_9BACL</name>
<proteinExistence type="predicted"/>
<comment type="caution">
    <text evidence="1">The sequence shown here is derived from an EMBL/GenBank/DDBJ whole genome shotgun (WGS) entry which is preliminary data.</text>
</comment>